<accession>A0ABV9P5C8</accession>
<evidence type="ECO:0000313" key="2">
    <source>
        <dbReference type="Proteomes" id="UP001595885"/>
    </source>
</evidence>
<dbReference type="RefSeq" id="WP_379741666.1">
    <property type="nucleotide sequence ID" value="NZ_JBHSGW010000025.1"/>
</dbReference>
<name>A0ABV9P5C8_9FLAO</name>
<gene>
    <name evidence="1" type="ORF">ACFO3U_10340</name>
</gene>
<dbReference type="EMBL" id="JBHSGW010000025">
    <property type="protein sequence ID" value="MFC4740391.1"/>
    <property type="molecule type" value="Genomic_DNA"/>
</dbReference>
<organism evidence="1 2">
    <name type="scientific">Flavobacterium ponti</name>
    <dbReference type="NCBI Taxonomy" id="665133"/>
    <lineage>
        <taxon>Bacteria</taxon>
        <taxon>Pseudomonadati</taxon>
        <taxon>Bacteroidota</taxon>
        <taxon>Flavobacteriia</taxon>
        <taxon>Flavobacteriales</taxon>
        <taxon>Flavobacteriaceae</taxon>
        <taxon>Flavobacterium</taxon>
    </lineage>
</organism>
<sequence length="86" mass="9797">MKNSDSNTANVPSDSLSLSLNNAIHQSYSNANSDSWLREFIKINQCPQREDALENQLNDLSLVAEKLGLVHASHFIKNYYKFKIKK</sequence>
<keyword evidence="2" id="KW-1185">Reference proteome</keyword>
<dbReference type="Proteomes" id="UP001595885">
    <property type="component" value="Unassembled WGS sequence"/>
</dbReference>
<protein>
    <submittedName>
        <fullName evidence="1">Uncharacterized protein</fullName>
    </submittedName>
</protein>
<proteinExistence type="predicted"/>
<comment type="caution">
    <text evidence="1">The sequence shown here is derived from an EMBL/GenBank/DDBJ whole genome shotgun (WGS) entry which is preliminary data.</text>
</comment>
<reference evidence="2" key="1">
    <citation type="journal article" date="2019" name="Int. J. Syst. Evol. Microbiol.">
        <title>The Global Catalogue of Microorganisms (GCM) 10K type strain sequencing project: providing services to taxonomists for standard genome sequencing and annotation.</title>
        <authorList>
            <consortium name="The Broad Institute Genomics Platform"/>
            <consortium name="The Broad Institute Genome Sequencing Center for Infectious Disease"/>
            <person name="Wu L."/>
            <person name="Ma J."/>
        </authorList>
    </citation>
    <scope>NUCLEOTIDE SEQUENCE [LARGE SCALE GENOMIC DNA]</scope>
    <source>
        <strain evidence="2">CCUG 50349</strain>
    </source>
</reference>
<evidence type="ECO:0000313" key="1">
    <source>
        <dbReference type="EMBL" id="MFC4740391.1"/>
    </source>
</evidence>